<feature type="domain" description="Glycosyltransferase 2-like" evidence="1">
    <location>
        <begin position="4"/>
        <end position="162"/>
    </location>
</feature>
<protein>
    <recommendedName>
        <fullName evidence="1">Glycosyltransferase 2-like domain-containing protein</fullName>
    </recommendedName>
</protein>
<proteinExistence type="predicted"/>
<evidence type="ECO:0000313" key="2">
    <source>
        <dbReference type="EMBL" id="OGC45599.1"/>
    </source>
</evidence>
<dbReference type="Pfam" id="PF00535">
    <property type="entry name" value="Glycos_transf_2"/>
    <property type="match status" value="1"/>
</dbReference>
<dbReference type="Proteomes" id="UP000178615">
    <property type="component" value="Unassembled WGS sequence"/>
</dbReference>
<gene>
    <name evidence="2" type="ORF">A2V49_03850</name>
</gene>
<dbReference type="Gene3D" id="3.90.550.10">
    <property type="entry name" value="Spore Coat Polysaccharide Biosynthesis Protein SpsA, Chain A"/>
    <property type="match status" value="1"/>
</dbReference>
<sequence length="254" mass="29582">MILSVIIPTLNEEEYIIDLLDCLADQTYKDFEVIVVDGDSEDKTRKIVSSYKKLKNLHLINAKSKGVGMQRNLGAKNAITDKLIFLDADGYIEKDFIVKITSFISNNPEVDIMTTWLEPISNKKVDKILFFTFNQFYLDIMKRIKPQGTGAFMYIKRKVFEDLNGFNEKFSVAEDMDMCVRAHKEGYKYHLLKRPRIKTSVRRLEKLGRLRYVWIMGKNAVYMHFVGPFDKNKFTGYVMDHGGAMYKGIKKRIK</sequence>
<evidence type="ECO:0000313" key="3">
    <source>
        <dbReference type="Proteomes" id="UP000178615"/>
    </source>
</evidence>
<dbReference type="SUPFAM" id="SSF53448">
    <property type="entry name" value="Nucleotide-diphospho-sugar transferases"/>
    <property type="match status" value="1"/>
</dbReference>
<accession>A0A1F4UL18</accession>
<reference evidence="2 3" key="1">
    <citation type="journal article" date="2016" name="Nat. Commun.">
        <title>Thousands of microbial genomes shed light on interconnected biogeochemical processes in an aquifer system.</title>
        <authorList>
            <person name="Anantharaman K."/>
            <person name="Brown C.T."/>
            <person name="Hug L.A."/>
            <person name="Sharon I."/>
            <person name="Castelle C.J."/>
            <person name="Probst A.J."/>
            <person name="Thomas B.C."/>
            <person name="Singh A."/>
            <person name="Wilkins M.J."/>
            <person name="Karaoz U."/>
            <person name="Brodie E.L."/>
            <person name="Williams K.H."/>
            <person name="Hubbard S.S."/>
            <person name="Banfield J.F."/>
        </authorList>
    </citation>
    <scope>NUCLEOTIDE SEQUENCE [LARGE SCALE GENOMIC DNA]</scope>
</reference>
<organism evidence="2 3">
    <name type="scientific">candidate division WWE3 bacterium RBG_19FT_COMBO_34_6</name>
    <dbReference type="NCBI Taxonomy" id="1802612"/>
    <lineage>
        <taxon>Bacteria</taxon>
        <taxon>Katanobacteria</taxon>
    </lineage>
</organism>
<dbReference type="AlphaFoldDB" id="A0A1F4UL18"/>
<dbReference type="EMBL" id="MEUV01000026">
    <property type="protein sequence ID" value="OGC45599.1"/>
    <property type="molecule type" value="Genomic_DNA"/>
</dbReference>
<dbReference type="PANTHER" id="PTHR43685">
    <property type="entry name" value="GLYCOSYLTRANSFERASE"/>
    <property type="match status" value="1"/>
</dbReference>
<name>A0A1F4UL18_UNCKA</name>
<dbReference type="InterPro" id="IPR029044">
    <property type="entry name" value="Nucleotide-diphossugar_trans"/>
</dbReference>
<dbReference type="PANTHER" id="PTHR43685:SF2">
    <property type="entry name" value="GLYCOSYLTRANSFERASE 2-LIKE DOMAIN-CONTAINING PROTEIN"/>
    <property type="match status" value="1"/>
</dbReference>
<dbReference type="InterPro" id="IPR001173">
    <property type="entry name" value="Glyco_trans_2-like"/>
</dbReference>
<evidence type="ECO:0000259" key="1">
    <source>
        <dbReference type="Pfam" id="PF00535"/>
    </source>
</evidence>
<comment type="caution">
    <text evidence="2">The sequence shown here is derived from an EMBL/GenBank/DDBJ whole genome shotgun (WGS) entry which is preliminary data.</text>
</comment>
<dbReference type="InterPro" id="IPR050834">
    <property type="entry name" value="Glycosyltransf_2"/>
</dbReference>